<dbReference type="EMBL" id="JACHGK010000002">
    <property type="protein sequence ID" value="MBB6444275.1"/>
    <property type="molecule type" value="Genomic_DNA"/>
</dbReference>
<evidence type="ECO:0000313" key="5">
    <source>
        <dbReference type="Proteomes" id="UP000531594"/>
    </source>
</evidence>
<dbReference type="SUPFAM" id="SSF109854">
    <property type="entry name" value="DinB/YfiT-like putative metalloenzymes"/>
    <property type="match status" value="1"/>
</dbReference>
<evidence type="ECO:0000256" key="3">
    <source>
        <dbReference type="PIRSR" id="PIRSR607837-1"/>
    </source>
</evidence>
<proteinExistence type="inferred from homology"/>
<dbReference type="PANTHER" id="PTHR37302:SF1">
    <property type="entry name" value="PROTEIN DINB"/>
    <property type="match status" value="1"/>
</dbReference>
<feature type="binding site" evidence="3">
    <location>
        <position position="128"/>
    </location>
    <ligand>
        <name>a divalent metal cation</name>
        <dbReference type="ChEBI" id="CHEBI:60240"/>
    </ligand>
</feature>
<protein>
    <submittedName>
        <fullName evidence="4">Putative damage-inducible protein DinB</fullName>
    </submittedName>
</protein>
<reference evidence="4 5" key="1">
    <citation type="submission" date="2020-08" db="EMBL/GenBank/DDBJ databases">
        <title>Genomic Encyclopedia of Type Strains, Phase IV (KMG-IV): sequencing the most valuable type-strain genomes for metagenomic binning, comparative biology and taxonomic classification.</title>
        <authorList>
            <person name="Goeker M."/>
        </authorList>
    </citation>
    <scope>NUCLEOTIDE SEQUENCE [LARGE SCALE GENOMIC DNA]</scope>
    <source>
        <strain evidence="4 5">DSM 5391</strain>
    </source>
</reference>
<feature type="binding site" evidence="3">
    <location>
        <position position="48"/>
    </location>
    <ligand>
        <name>a divalent metal cation</name>
        <dbReference type="ChEBI" id="CHEBI:60240"/>
    </ligand>
</feature>
<dbReference type="AlphaFoldDB" id="A0A7X0HRH6"/>
<comment type="similarity">
    <text evidence="1">Belongs to the DinB family.</text>
</comment>
<comment type="caution">
    <text evidence="4">The sequence shown here is derived from an EMBL/GenBank/DDBJ whole genome shotgun (WGS) entry which is preliminary data.</text>
</comment>
<dbReference type="PANTHER" id="PTHR37302">
    <property type="entry name" value="SLR1116 PROTEIN"/>
    <property type="match status" value="1"/>
</dbReference>
<dbReference type="Proteomes" id="UP000531594">
    <property type="component" value="Unassembled WGS sequence"/>
</dbReference>
<dbReference type="InterPro" id="IPR007837">
    <property type="entry name" value="DinB"/>
</dbReference>
<accession>A0A7X0HRH6</accession>
<sequence length="160" mass="18954">MKQQLMQILQYDYWANKKLLDHIKSLQEEIFCKEMNSVFPTLAETFYHIFRGQRIWIKRCIPDIVVDENTAAFADIAEAQRCILELHQVLVKAVEDYFDKIDVIEYRTNTGAVMQYRFQDIIYHLVNHGSYHRGNIASMIRECGYQGTSTDYIVYLRTVE</sequence>
<dbReference type="InterPro" id="IPR034660">
    <property type="entry name" value="DinB/YfiT-like"/>
</dbReference>
<keyword evidence="2 3" id="KW-0479">Metal-binding</keyword>
<feature type="binding site" evidence="3">
    <location>
        <position position="132"/>
    </location>
    <ligand>
        <name>a divalent metal cation</name>
        <dbReference type="ChEBI" id="CHEBI:60240"/>
    </ligand>
</feature>
<dbReference type="Pfam" id="PF05163">
    <property type="entry name" value="DinB"/>
    <property type="match status" value="1"/>
</dbReference>
<keyword evidence="5" id="KW-1185">Reference proteome</keyword>
<organism evidence="4 5">
    <name type="scientific">Bacillus benzoevorans</name>
    <dbReference type="NCBI Taxonomy" id="1456"/>
    <lineage>
        <taxon>Bacteria</taxon>
        <taxon>Bacillati</taxon>
        <taxon>Bacillota</taxon>
        <taxon>Bacilli</taxon>
        <taxon>Bacillales</taxon>
        <taxon>Bacillaceae</taxon>
        <taxon>Bacillus</taxon>
    </lineage>
</organism>
<dbReference type="RefSeq" id="WP_184523197.1">
    <property type="nucleotide sequence ID" value="NZ_JACHGK010000002.1"/>
</dbReference>
<evidence type="ECO:0000313" key="4">
    <source>
        <dbReference type="EMBL" id="MBB6444275.1"/>
    </source>
</evidence>
<dbReference type="Gene3D" id="1.20.120.450">
    <property type="entry name" value="dinb family like domain"/>
    <property type="match status" value="1"/>
</dbReference>
<evidence type="ECO:0000256" key="1">
    <source>
        <dbReference type="ARBA" id="ARBA00008635"/>
    </source>
</evidence>
<name>A0A7X0HRH6_9BACI</name>
<dbReference type="GO" id="GO:0046872">
    <property type="term" value="F:metal ion binding"/>
    <property type="evidence" value="ECO:0007669"/>
    <property type="project" value="UniProtKB-KW"/>
</dbReference>
<gene>
    <name evidence="4" type="ORF">HNR53_000883</name>
</gene>
<evidence type="ECO:0000256" key="2">
    <source>
        <dbReference type="ARBA" id="ARBA00022723"/>
    </source>
</evidence>